<evidence type="ECO:0000259" key="4">
    <source>
        <dbReference type="PROSITE" id="PS50887"/>
    </source>
</evidence>
<evidence type="ECO:0000256" key="2">
    <source>
        <dbReference type="ARBA" id="ARBA00023125"/>
    </source>
</evidence>
<reference evidence="5 6" key="1">
    <citation type="submission" date="2015-09" db="EMBL/GenBank/DDBJ databases">
        <authorList>
            <consortium name="Pathogen Informatics"/>
        </authorList>
    </citation>
    <scope>NUCLEOTIDE SEQUENCE [LARGE SCALE GENOMIC DNA]</scope>
    <source>
        <strain evidence="5 6">2789STDY5608837</strain>
    </source>
</reference>
<proteinExistence type="predicted"/>
<dbReference type="AlphaFoldDB" id="A0A174HRY0"/>
<dbReference type="InterPro" id="IPR043128">
    <property type="entry name" value="Rev_trsase/Diguanyl_cyclase"/>
</dbReference>
<organism evidence="5 6">
    <name type="scientific">Blautia obeum</name>
    <dbReference type="NCBI Taxonomy" id="40520"/>
    <lineage>
        <taxon>Bacteria</taxon>
        <taxon>Bacillati</taxon>
        <taxon>Bacillota</taxon>
        <taxon>Clostridia</taxon>
        <taxon>Lachnospirales</taxon>
        <taxon>Lachnospiraceae</taxon>
        <taxon>Blautia</taxon>
    </lineage>
</organism>
<dbReference type="GO" id="GO:0000976">
    <property type="term" value="F:transcription cis-regulatory region binding"/>
    <property type="evidence" value="ECO:0007669"/>
    <property type="project" value="TreeGrafter"/>
</dbReference>
<evidence type="ECO:0000313" key="6">
    <source>
        <dbReference type="Proteomes" id="UP000095409"/>
    </source>
</evidence>
<dbReference type="NCBIfam" id="TIGR00254">
    <property type="entry name" value="GGDEF"/>
    <property type="match status" value="1"/>
</dbReference>
<keyword evidence="1" id="KW-0805">Transcription regulation</keyword>
<protein>
    <submittedName>
        <fullName evidence="5">Lactose operon repressor</fullName>
    </submittedName>
</protein>
<keyword evidence="3" id="KW-0804">Transcription</keyword>
<dbReference type="SMART" id="SM00267">
    <property type="entry name" value="GGDEF"/>
    <property type="match status" value="1"/>
</dbReference>
<dbReference type="Pfam" id="PF13377">
    <property type="entry name" value="Peripla_BP_3"/>
    <property type="match status" value="1"/>
</dbReference>
<dbReference type="Pfam" id="PF00990">
    <property type="entry name" value="GGDEF"/>
    <property type="match status" value="1"/>
</dbReference>
<evidence type="ECO:0000313" key="5">
    <source>
        <dbReference type="EMBL" id="CUO77664.1"/>
    </source>
</evidence>
<dbReference type="InterPro" id="IPR000160">
    <property type="entry name" value="GGDEF_dom"/>
</dbReference>
<dbReference type="InterPro" id="IPR028082">
    <property type="entry name" value="Peripla_BP_I"/>
</dbReference>
<dbReference type="SUPFAM" id="SSF55073">
    <property type="entry name" value="Nucleotide cyclase"/>
    <property type="match status" value="1"/>
</dbReference>
<dbReference type="RefSeq" id="WP_055066651.1">
    <property type="nucleotide sequence ID" value="NZ_CYZD01000025.1"/>
</dbReference>
<dbReference type="Gene3D" id="3.40.50.2300">
    <property type="match status" value="2"/>
</dbReference>
<dbReference type="InterPro" id="IPR029787">
    <property type="entry name" value="Nucleotide_cyclase"/>
</dbReference>
<evidence type="ECO:0000256" key="1">
    <source>
        <dbReference type="ARBA" id="ARBA00023015"/>
    </source>
</evidence>
<dbReference type="InterPro" id="IPR046335">
    <property type="entry name" value="LacI/GalR-like_sensor"/>
</dbReference>
<feature type="domain" description="GGDEF" evidence="4">
    <location>
        <begin position="536"/>
        <end position="669"/>
    </location>
</feature>
<keyword evidence="2" id="KW-0238">DNA-binding</keyword>
<dbReference type="PANTHER" id="PTHR30146:SF109">
    <property type="entry name" value="HTH-TYPE TRANSCRIPTIONAL REGULATOR GALS"/>
    <property type="match status" value="1"/>
</dbReference>
<dbReference type="EMBL" id="CYZD01000025">
    <property type="protein sequence ID" value="CUO77664.1"/>
    <property type="molecule type" value="Genomic_DNA"/>
</dbReference>
<gene>
    <name evidence="5" type="primary">lacI</name>
    <name evidence="5" type="ORF">ERS852394_03002</name>
</gene>
<accession>A0A174HRY0</accession>
<dbReference type="PANTHER" id="PTHR30146">
    <property type="entry name" value="LACI-RELATED TRANSCRIPTIONAL REPRESSOR"/>
    <property type="match status" value="1"/>
</dbReference>
<dbReference type="PROSITE" id="PS50887">
    <property type="entry name" value="GGDEF"/>
    <property type="match status" value="1"/>
</dbReference>
<dbReference type="CDD" id="cd01949">
    <property type="entry name" value="GGDEF"/>
    <property type="match status" value="1"/>
</dbReference>
<dbReference type="Proteomes" id="UP000095409">
    <property type="component" value="Unassembled WGS sequence"/>
</dbReference>
<dbReference type="GO" id="GO:0003700">
    <property type="term" value="F:DNA-binding transcription factor activity"/>
    <property type="evidence" value="ECO:0007669"/>
    <property type="project" value="TreeGrafter"/>
</dbReference>
<sequence length="669" mass="76972">MNKHKRYNVGILIGGVHTYFPKEHISGIATAAKELDINVCFFLGTQTQNFFEDMLGGTHKDSFDYQFNTIHDYSLMGGLDGLIINYGTLGLQLKNETAEKFARKFNSIPTVFLTEIVHAHNCHSLICDNRQGIQLVMEHLTQEHNCQKILFVAGPAQNTDANERKNTYLEMMAKYHLPVNPKMIAQGDYSEFVDKQIEKLLDDNPDAQAIVFANDEMAFAGYRVCEKRGLKVGKDILITGFDDCERASGMEPPLTTIQQDGVLMGRMAVYDLVDKLDGKNVLSRRVPVSLCVRESCGCQEQLPEIQNTPVSLTEQIHKLNRTITNMKLELISFQRRSWFISSLARSLNDCMEDEYAFLLEAMENMRELRTKCTYLFLLDEPIVYHQNEKWICPQNLRLAAYYRNEEVDAFHFYDRQPVTDQKGICQLMSDDERHQFMIFLLFSGEKQYGLLACDIQQEEFPFFYVISLQIGLSLHYLEISKAEARRRQEMSRDLELVRERNRVLGFISKYDELTGLLNLRGFTEQTKKFCSSEINQRAYIICGDLDHLKEINDTWGHPAGNFALQSVARILGGCLRSQDTLARVGGDEFLILLNCEEENFQDIFRKRIKDACTVFNAESDKPFLVEISLGIAEFRPKPDTDTQEIIALADKELYEAKKHRRKSVRRPES</sequence>
<evidence type="ECO:0000256" key="3">
    <source>
        <dbReference type="ARBA" id="ARBA00023163"/>
    </source>
</evidence>
<dbReference type="Gene3D" id="3.30.70.270">
    <property type="match status" value="1"/>
</dbReference>
<dbReference type="SUPFAM" id="SSF53822">
    <property type="entry name" value="Periplasmic binding protein-like I"/>
    <property type="match status" value="1"/>
</dbReference>
<dbReference type="CDD" id="cd06267">
    <property type="entry name" value="PBP1_LacI_sugar_binding-like"/>
    <property type="match status" value="1"/>
</dbReference>
<name>A0A174HRY0_9FIRM</name>